<evidence type="ECO:0000313" key="2">
    <source>
        <dbReference type="EMBL" id="CAK1555786.1"/>
    </source>
</evidence>
<accession>A0AAV1K3S5</accession>
<feature type="compositionally biased region" description="Basic and acidic residues" evidence="1">
    <location>
        <begin position="90"/>
        <end position="102"/>
    </location>
</feature>
<comment type="caution">
    <text evidence="2">The sequence shown here is derived from an EMBL/GenBank/DDBJ whole genome shotgun (WGS) entry which is preliminary data.</text>
</comment>
<keyword evidence="3" id="KW-1185">Reference proteome</keyword>
<name>A0AAV1K3S5_9NEOP</name>
<evidence type="ECO:0000256" key="1">
    <source>
        <dbReference type="SAM" id="MobiDB-lite"/>
    </source>
</evidence>
<protein>
    <submittedName>
        <fullName evidence="2">Uncharacterized protein</fullName>
    </submittedName>
</protein>
<feature type="region of interest" description="Disordered" evidence="1">
    <location>
        <begin position="73"/>
        <end position="102"/>
    </location>
</feature>
<proteinExistence type="predicted"/>
<dbReference type="EMBL" id="CAVLEF010000280">
    <property type="protein sequence ID" value="CAK1555786.1"/>
    <property type="molecule type" value="Genomic_DNA"/>
</dbReference>
<feature type="compositionally biased region" description="Polar residues" evidence="1">
    <location>
        <begin position="77"/>
        <end position="89"/>
    </location>
</feature>
<evidence type="ECO:0000313" key="3">
    <source>
        <dbReference type="Proteomes" id="UP001497472"/>
    </source>
</evidence>
<sequence length="102" mass="11621">MHSAQQLQIELKNELVKTNQLLHSLSRELQKIKSLTMIDGELDTNVKQNASVMAELAKLQAIDIANLPPLERLPPQLNESHQTNQNLSYEQHETFRSSMDDS</sequence>
<reference evidence="2 3" key="1">
    <citation type="submission" date="2023-11" db="EMBL/GenBank/DDBJ databases">
        <authorList>
            <person name="Okamura Y."/>
        </authorList>
    </citation>
    <scope>NUCLEOTIDE SEQUENCE [LARGE SCALE GENOMIC DNA]</scope>
</reference>
<dbReference type="AlphaFoldDB" id="A0AAV1K3S5"/>
<organism evidence="2 3">
    <name type="scientific">Leptosia nina</name>
    <dbReference type="NCBI Taxonomy" id="320188"/>
    <lineage>
        <taxon>Eukaryota</taxon>
        <taxon>Metazoa</taxon>
        <taxon>Ecdysozoa</taxon>
        <taxon>Arthropoda</taxon>
        <taxon>Hexapoda</taxon>
        <taxon>Insecta</taxon>
        <taxon>Pterygota</taxon>
        <taxon>Neoptera</taxon>
        <taxon>Endopterygota</taxon>
        <taxon>Lepidoptera</taxon>
        <taxon>Glossata</taxon>
        <taxon>Ditrysia</taxon>
        <taxon>Papilionoidea</taxon>
        <taxon>Pieridae</taxon>
        <taxon>Pierinae</taxon>
        <taxon>Leptosia</taxon>
    </lineage>
</organism>
<gene>
    <name evidence="2" type="ORF">LNINA_LOCUS14574</name>
</gene>
<dbReference type="Proteomes" id="UP001497472">
    <property type="component" value="Unassembled WGS sequence"/>
</dbReference>